<feature type="domain" description="GIY-YIG" evidence="1">
    <location>
        <begin position="22"/>
        <end position="99"/>
    </location>
</feature>
<accession>A0A2T1EBQ1</accession>
<dbReference type="PROSITE" id="PS50164">
    <property type="entry name" value="GIY_YIG"/>
    <property type="match status" value="1"/>
</dbReference>
<dbReference type="SMART" id="SM00465">
    <property type="entry name" value="GIYc"/>
    <property type="match status" value="1"/>
</dbReference>
<comment type="caution">
    <text evidence="2">The sequence shown here is derived from an EMBL/GenBank/DDBJ whole genome shotgun (WGS) entry which is preliminary data.</text>
</comment>
<dbReference type="AlphaFoldDB" id="A0A2T1EBQ1"/>
<evidence type="ECO:0000259" key="1">
    <source>
        <dbReference type="PROSITE" id="PS50164"/>
    </source>
</evidence>
<dbReference type="EMBL" id="PVWK01000055">
    <property type="protein sequence ID" value="PSB30160.1"/>
    <property type="molecule type" value="Genomic_DNA"/>
</dbReference>
<gene>
    <name evidence="2" type="ORF">C7B82_09395</name>
</gene>
<sequence length="314" mass="36648">MTPIKPFALTCVNYQNRAALPGAPGIYYVLNLSKHEILYIGQSKNIRARWNGHHRDWEIGMFQAMYESSIVIAWELCDKSQLNGFEKRRIKEFKPTLNGKNNDNTESILFGKEGLEDLPAYYRYVVSNPSQELIDHVGERTFNYLKAKAKLIEVFNYRHPSNRQLVPHYRFFEKECLMHVAVNFDNDSIFSKLTNEFYELVNDDVRIILDYSKCPEKPWKFESLGWSEDKVVLALTFLFSEFVEAGIKAINAVMPVKDPYQLVLEQGKDPSVKATFLSILRPIYRKAAKRHWEKIVLISDVEFDEKSYLLVEQN</sequence>
<dbReference type="Gene3D" id="3.40.1440.10">
    <property type="entry name" value="GIY-YIG endonuclease"/>
    <property type="match status" value="1"/>
</dbReference>
<name>A0A2T1EBQ1_9CYAN</name>
<keyword evidence="3" id="KW-1185">Reference proteome</keyword>
<evidence type="ECO:0000313" key="3">
    <source>
        <dbReference type="Proteomes" id="UP000239576"/>
    </source>
</evidence>
<reference evidence="3" key="1">
    <citation type="submission" date="2018-02" db="EMBL/GenBank/DDBJ databases">
        <authorList>
            <person name="Moore K."/>
            <person name="Momper L."/>
        </authorList>
    </citation>
    <scope>NUCLEOTIDE SEQUENCE [LARGE SCALE GENOMIC DNA]</scope>
    <source>
        <strain evidence="3">ULC18</strain>
    </source>
</reference>
<organism evidence="2 3">
    <name type="scientific">Stenomitos frigidus ULC18</name>
    <dbReference type="NCBI Taxonomy" id="2107698"/>
    <lineage>
        <taxon>Bacteria</taxon>
        <taxon>Bacillati</taxon>
        <taxon>Cyanobacteriota</taxon>
        <taxon>Cyanophyceae</taxon>
        <taxon>Leptolyngbyales</taxon>
        <taxon>Leptolyngbyaceae</taxon>
        <taxon>Stenomitos</taxon>
    </lineage>
</organism>
<dbReference type="Proteomes" id="UP000239576">
    <property type="component" value="Unassembled WGS sequence"/>
</dbReference>
<dbReference type="InterPro" id="IPR035901">
    <property type="entry name" value="GIY-YIG_endonuc_sf"/>
</dbReference>
<dbReference type="InterPro" id="IPR000305">
    <property type="entry name" value="GIY-YIG_endonuc"/>
</dbReference>
<protein>
    <recommendedName>
        <fullName evidence="1">GIY-YIG domain-containing protein</fullName>
    </recommendedName>
</protein>
<dbReference type="RefSeq" id="WP_106256045.1">
    <property type="nucleotide sequence ID" value="NZ_CAWNSW010000027.1"/>
</dbReference>
<reference evidence="2 3" key="2">
    <citation type="submission" date="2018-03" db="EMBL/GenBank/DDBJ databases">
        <title>The ancient ancestry and fast evolution of plastids.</title>
        <authorList>
            <person name="Moore K.R."/>
            <person name="Magnabosco C."/>
            <person name="Momper L."/>
            <person name="Gold D.A."/>
            <person name="Bosak T."/>
            <person name="Fournier G.P."/>
        </authorList>
    </citation>
    <scope>NUCLEOTIDE SEQUENCE [LARGE SCALE GENOMIC DNA]</scope>
    <source>
        <strain evidence="2 3">ULC18</strain>
    </source>
</reference>
<evidence type="ECO:0000313" key="2">
    <source>
        <dbReference type="EMBL" id="PSB30160.1"/>
    </source>
</evidence>
<dbReference type="CDD" id="cd00719">
    <property type="entry name" value="GIY-YIG_SF"/>
    <property type="match status" value="1"/>
</dbReference>
<dbReference type="SUPFAM" id="SSF82771">
    <property type="entry name" value="GIY-YIG endonuclease"/>
    <property type="match status" value="1"/>
</dbReference>
<dbReference type="Pfam" id="PF01541">
    <property type="entry name" value="GIY-YIG"/>
    <property type="match status" value="1"/>
</dbReference>
<dbReference type="OrthoDB" id="468458at2"/>
<proteinExistence type="predicted"/>